<dbReference type="EMBL" id="JASPDQ010000018">
    <property type="protein sequence ID" value="MDK8602284.1"/>
    <property type="molecule type" value="Genomic_DNA"/>
</dbReference>
<dbReference type="Proteomes" id="UP000054404">
    <property type="component" value="Unassembled WGS sequence"/>
</dbReference>
<dbReference type="AlphaFoldDB" id="A0A0W1KN06"/>
<proteinExistence type="predicted"/>
<accession>A0A0W1KN06</accession>
<comment type="caution">
    <text evidence="2">The sequence shown here is derived from an EMBL/GenBank/DDBJ whole genome shotgun (WGS) entry which is preliminary data.</text>
</comment>
<organism evidence="2 4">
    <name type="scientific">Trueperella bernardiae</name>
    <dbReference type="NCBI Taxonomy" id="59561"/>
    <lineage>
        <taxon>Bacteria</taxon>
        <taxon>Bacillati</taxon>
        <taxon>Actinomycetota</taxon>
        <taxon>Actinomycetes</taxon>
        <taxon>Actinomycetales</taxon>
        <taxon>Actinomycetaceae</taxon>
        <taxon>Trueperella</taxon>
    </lineage>
</organism>
<dbReference type="PATRIC" id="fig|59561.3.peg.179"/>
<dbReference type="EMBL" id="LNIZ01000001">
    <property type="protein sequence ID" value="KTF04877.1"/>
    <property type="molecule type" value="Genomic_DNA"/>
</dbReference>
<feature type="compositionally biased region" description="Basic and acidic residues" evidence="1">
    <location>
        <begin position="60"/>
        <end position="69"/>
    </location>
</feature>
<feature type="region of interest" description="Disordered" evidence="1">
    <location>
        <begin position="42"/>
        <end position="69"/>
    </location>
</feature>
<sequence>MAFWFNVATGEVAESEAPSFPAAERMGPYATRLEAESALLLSEQRNAEADAPEPEDDYDAAEREWKENW</sequence>
<reference evidence="3" key="2">
    <citation type="submission" date="2023-05" db="EMBL/GenBank/DDBJ databases">
        <title>Genomic Catalog of Human Bladder Bacteria.</title>
        <authorList>
            <person name="Du J."/>
        </authorList>
    </citation>
    <scope>NUCLEOTIDE SEQUENCE</scope>
    <source>
        <strain evidence="3">UMB1304A</strain>
    </source>
</reference>
<dbReference type="Proteomes" id="UP001225576">
    <property type="component" value="Unassembled WGS sequence"/>
</dbReference>
<keyword evidence="4" id="KW-1185">Reference proteome</keyword>
<dbReference type="RefSeq" id="WP_062612271.1">
    <property type="nucleotide sequence ID" value="NZ_CALTZF010000001.1"/>
</dbReference>
<reference evidence="2 4" key="1">
    <citation type="submission" date="2015-11" db="EMBL/GenBank/DDBJ databases">
        <title>Draft Genome Sequence of the Type Strain Trueperella bernardiae LCDC 89-0504T, Isolated from Blood Culture.</title>
        <authorList>
            <person name="Bernier A.-M."/>
            <person name="Bernard K."/>
        </authorList>
    </citation>
    <scope>NUCLEOTIDE SEQUENCE [LARGE SCALE GENOMIC DNA]</scope>
    <source>
        <strain evidence="2 4">LCDC 89-0504</strain>
    </source>
</reference>
<evidence type="ECO:0000313" key="4">
    <source>
        <dbReference type="Proteomes" id="UP000054404"/>
    </source>
</evidence>
<evidence type="ECO:0000313" key="2">
    <source>
        <dbReference type="EMBL" id="KTF04877.1"/>
    </source>
</evidence>
<protein>
    <submittedName>
        <fullName evidence="2">Uncharacterized protein</fullName>
    </submittedName>
</protein>
<evidence type="ECO:0000256" key="1">
    <source>
        <dbReference type="SAM" id="MobiDB-lite"/>
    </source>
</evidence>
<dbReference type="STRING" id="59561.AQZ59_00180"/>
<evidence type="ECO:0000313" key="3">
    <source>
        <dbReference type="EMBL" id="MDK8602284.1"/>
    </source>
</evidence>
<gene>
    <name evidence="2" type="ORF">AQZ59_00180</name>
    <name evidence="3" type="ORF">QP858_07430</name>
</gene>
<name>A0A0W1KN06_9ACTO</name>
<feature type="compositionally biased region" description="Acidic residues" evidence="1">
    <location>
        <begin position="50"/>
        <end position="59"/>
    </location>
</feature>